<accession>A0A7H9BJZ8</accession>
<sequence length="437" mass="49803" precursor="true">MTSSLKLGLKLRTLFCAIPLLAAMVSQPVLAEVVTIDRVVALVNKNAITQLELNRKVTAIKANLERQKVKLPPDNVLQQQVLEKMILDQLQIQYAEMTGLKVDDKQLENAINNLAEQNKLTVPEFRKRLESNNIPWRQFREEIRQEIIMARLKEREIDSRVVVTESEINDYLKLSEGKMGMEYLLAQIQVNIPENASPEIIQAKRARIQAALEEINAGKSFETVAASYSNDPNATKGGNLGWRPAGSLPPAFTSLLEKTPIGSMTDVVRTPVAFHIFKLLDKRTEEQRVIMKQTHARHILIRSNEIVSTDDARTKLLQIRERIMSGQDFATMAKSYSDDITAAKGGDLGWLSPGETVPQFEEAMNALQLNEISMPVQSPFGFHLIQALERRDQDVTKEQARFKIRNELKQRKAEEQYDDWLRQLRDRARVVIRLKDE</sequence>
<dbReference type="EMBL" id="CP058627">
    <property type="protein sequence ID" value="QLG88588.1"/>
    <property type="molecule type" value="Genomic_DNA"/>
</dbReference>
<dbReference type="AlphaFoldDB" id="A0A7H9BJZ8"/>
<feature type="domain" description="PpiC" evidence="8">
    <location>
        <begin position="180"/>
        <end position="281"/>
    </location>
</feature>
<dbReference type="GO" id="GO:0042277">
    <property type="term" value="F:peptide binding"/>
    <property type="evidence" value="ECO:0007669"/>
    <property type="project" value="InterPro"/>
</dbReference>
<dbReference type="GO" id="GO:0051082">
    <property type="term" value="F:unfolded protein binding"/>
    <property type="evidence" value="ECO:0007669"/>
    <property type="project" value="UniProtKB-UniRule"/>
</dbReference>
<keyword evidence="2 7" id="KW-0677">Repeat</keyword>
<dbReference type="PROSITE" id="PS50198">
    <property type="entry name" value="PPIC_PPIASE_2"/>
    <property type="match status" value="2"/>
</dbReference>
<dbReference type="SUPFAM" id="SSF54534">
    <property type="entry name" value="FKBP-like"/>
    <property type="match status" value="2"/>
</dbReference>
<keyword evidence="4 7" id="KW-0697">Rotamase</keyword>
<dbReference type="Gene3D" id="3.10.50.40">
    <property type="match status" value="2"/>
</dbReference>
<keyword evidence="6 7" id="KW-0413">Isomerase</keyword>
<dbReference type="Pfam" id="PF00639">
    <property type="entry name" value="Rotamase"/>
    <property type="match status" value="1"/>
</dbReference>
<reference evidence="9 10" key="1">
    <citation type="submission" date="2020-07" db="EMBL/GenBank/DDBJ databases">
        <title>Complete genome sequence of Chitinibacter sp. 2T18.</title>
        <authorList>
            <person name="Bae J.-W."/>
            <person name="Choi J.-W."/>
        </authorList>
    </citation>
    <scope>NUCLEOTIDE SEQUENCE [LARGE SCALE GENOMIC DNA]</scope>
    <source>
        <strain evidence="9 10">2T18</strain>
    </source>
</reference>
<comment type="domain">
    <text evidence="7">The PPIase activity resides only in the second parvulin domain. The N-terminal region and the C-terminal tail are necessary and sufficient for the chaperone activity of SurA. The PPIase activity is dispensable for SurA to function as a chaperone. The N-terminal region and the C-terminal tail are also required for porin recognition.</text>
</comment>
<dbReference type="InterPro" id="IPR046357">
    <property type="entry name" value="PPIase_dom_sf"/>
</dbReference>
<evidence type="ECO:0000256" key="3">
    <source>
        <dbReference type="ARBA" id="ARBA00022764"/>
    </source>
</evidence>
<dbReference type="KEGG" id="chiz:HQ393_10230"/>
<dbReference type="EC" id="5.2.1.8" evidence="7"/>
<keyword evidence="10" id="KW-1185">Reference proteome</keyword>
<evidence type="ECO:0000256" key="7">
    <source>
        <dbReference type="HAMAP-Rule" id="MF_01183"/>
    </source>
</evidence>
<dbReference type="HAMAP" id="MF_01183">
    <property type="entry name" value="Chaperone_SurA"/>
    <property type="match status" value="1"/>
</dbReference>
<comment type="function">
    <text evidence="7">Chaperone involved in the correct folding and assembly of outer membrane proteins. Recognizes specific patterns of aromatic residues and the orientation of their side chains, which are found more frequently in integral outer membrane proteins. May act in both early periplasmic and late outer membrane-associated steps of protein maturation.</text>
</comment>
<keyword evidence="3 7" id="KW-0574">Periplasm</keyword>
<evidence type="ECO:0000313" key="10">
    <source>
        <dbReference type="Proteomes" id="UP000509597"/>
    </source>
</evidence>
<dbReference type="SUPFAM" id="SSF109998">
    <property type="entry name" value="Triger factor/SurA peptide-binding domain-like"/>
    <property type="match status" value="1"/>
</dbReference>
<dbReference type="PANTHER" id="PTHR47637:SF1">
    <property type="entry name" value="CHAPERONE SURA"/>
    <property type="match status" value="1"/>
</dbReference>
<dbReference type="Gene3D" id="1.10.4030.10">
    <property type="entry name" value="Porin chaperone SurA, peptide-binding domain"/>
    <property type="match status" value="1"/>
</dbReference>
<dbReference type="Pfam" id="PF09312">
    <property type="entry name" value="SurA_N"/>
    <property type="match status" value="1"/>
</dbReference>
<feature type="chain" id="PRO_5029081825" description="Chaperone SurA" evidence="7">
    <location>
        <begin position="32"/>
        <end position="437"/>
    </location>
</feature>
<evidence type="ECO:0000256" key="6">
    <source>
        <dbReference type="ARBA" id="ARBA00023235"/>
    </source>
</evidence>
<dbReference type="GO" id="GO:0050821">
    <property type="term" value="P:protein stabilization"/>
    <property type="evidence" value="ECO:0007669"/>
    <property type="project" value="InterPro"/>
</dbReference>
<keyword evidence="5 7" id="KW-0143">Chaperone</keyword>
<dbReference type="Pfam" id="PF13616">
    <property type="entry name" value="Rotamase_3"/>
    <property type="match status" value="1"/>
</dbReference>
<dbReference type="GO" id="GO:0006457">
    <property type="term" value="P:protein folding"/>
    <property type="evidence" value="ECO:0007669"/>
    <property type="project" value="UniProtKB-UniRule"/>
</dbReference>
<proteinExistence type="inferred from homology"/>
<dbReference type="PANTHER" id="PTHR47637">
    <property type="entry name" value="CHAPERONE SURA"/>
    <property type="match status" value="1"/>
</dbReference>
<comment type="catalytic activity">
    <reaction evidence="7">
        <text>[protein]-peptidylproline (omega=180) = [protein]-peptidylproline (omega=0)</text>
        <dbReference type="Rhea" id="RHEA:16237"/>
        <dbReference type="Rhea" id="RHEA-COMP:10747"/>
        <dbReference type="Rhea" id="RHEA-COMP:10748"/>
        <dbReference type="ChEBI" id="CHEBI:83833"/>
        <dbReference type="ChEBI" id="CHEBI:83834"/>
        <dbReference type="EC" id="5.2.1.8"/>
    </reaction>
</comment>
<evidence type="ECO:0000313" key="9">
    <source>
        <dbReference type="EMBL" id="QLG88588.1"/>
    </source>
</evidence>
<dbReference type="Proteomes" id="UP000509597">
    <property type="component" value="Chromosome"/>
</dbReference>
<gene>
    <name evidence="7" type="primary">surA</name>
    <name evidence="9" type="ORF">HQ393_10230</name>
</gene>
<feature type="domain" description="PpiC" evidence="8">
    <location>
        <begin position="291"/>
        <end position="389"/>
    </location>
</feature>
<organism evidence="9 10">
    <name type="scientific">Chitinibacter bivalviorum</name>
    <dbReference type="NCBI Taxonomy" id="2739434"/>
    <lineage>
        <taxon>Bacteria</taxon>
        <taxon>Pseudomonadati</taxon>
        <taxon>Pseudomonadota</taxon>
        <taxon>Betaproteobacteria</taxon>
        <taxon>Neisseriales</taxon>
        <taxon>Chitinibacteraceae</taxon>
        <taxon>Chitinibacter</taxon>
    </lineage>
</organism>
<comment type="subcellular location">
    <subcellularLocation>
        <location evidence="7">Periplasm</location>
    </subcellularLocation>
    <text evidence="7">Is capable of associating with the outer membrane.</text>
</comment>
<evidence type="ECO:0000256" key="5">
    <source>
        <dbReference type="ARBA" id="ARBA00023186"/>
    </source>
</evidence>
<keyword evidence="1 7" id="KW-0732">Signal</keyword>
<dbReference type="InterPro" id="IPR000297">
    <property type="entry name" value="PPIase_PpiC"/>
</dbReference>
<evidence type="ECO:0000256" key="4">
    <source>
        <dbReference type="ARBA" id="ARBA00023110"/>
    </source>
</evidence>
<dbReference type="RefSeq" id="WP_179355100.1">
    <property type="nucleotide sequence ID" value="NZ_CP058627.1"/>
</dbReference>
<evidence type="ECO:0000259" key="8">
    <source>
        <dbReference type="PROSITE" id="PS50198"/>
    </source>
</evidence>
<feature type="signal peptide" evidence="7">
    <location>
        <begin position="1"/>
        <end position="31"/>
    </location>
</feature>
<dbReference type="GO" id="GO:0003755">
    <property type="term" value="F:peptidyl-prolyl cis-trans isomerase activity"/>
    <property type="evidence" value="ECO:0007669"/>
    <property type="project" value="UniProtKB-UniRule"/>
</dbReference>
<dbReference type="InterPro" id="IPR023034">
    <property type="entry name" value="PPIase_SurA"/>
</dbReference>
<evidence type="ECO:0000256" key="2">
    <source>
        <dbReference type="ARBA" id="ARBA00022737"/>
    </source>
</evidence>
<dbReference type="InterPro" id="IPR027304">
    <property type="entry name" value="Trigger_fact/SurA_dom_sf"/>
</dbReference>
<dbReference type="GO" id="GO:0043165">
    <property type="term" value="P:Gram-negative-bacterium-type cell outer membrane assembly"/>
    <property type="evidence" value="ECO:0007669"/>
    <property type="project" value="InterPro"/>
</dbReference>
<name>A0A7H9BJZ8_9NEIS</name>
<dbReference type="InterPro" id="IPR050280">
    <property type="entry name" value="OMP_Chaperone_SurA"/>
</dbReference>
<dbReference type="InterPro" id="IPR015391">
    <property type="entry name" value="SurA_N"/>
</dbReference>
<evidence type="ECO:0000256" key="1">
    <source>
        <dbReference type="ARBA" id="ARBA00022729"/>
    </source>
</evidence>
<protein>
    <recommendedName>
        <fullName evidence="7">Chaperone SurA</fullName>
    </recommendedName>
    <alternativeName>
        <fullName evidence="7">Peptidyl-prolyl cis-trans isomerase SurA</fullName>
        <shortName evidence="7">PPIase SurA</shortName>
        <ecNumber evidence="7">5.2.1.8</ecNumber>
    </alternativeName>
    <alternativeName>
        <fullName evidence="7">Rotamase SurA</fullName>
    </alternativeName>
</protein>
<dbReference type="GO" id="GO:0030288">
    <property type="term" value="C:outer membrane-bounded periplasmic space"/>
    <property type="evidence" value="ECO:0007669"/>
    <property type="project" value="InterPro"/>
</dbReference>